<feature type="domain" description="DUF5117" evidence="2">
    <location>
        <begin position="176"/>
        <end position="337"/>
    </location>
</feature>
<protein>
    <submittedName>
        <fullName evidence="3">DUF5117 domain-containing protein</fullName>
    </submittedName>
</protein>
<feature type="region of interest" description="Disordered" evidence="1">
    <location>
        <begin position="338"/>
        <end position="394"/>
    </location>
</feature>
<feature type="compositionally biased region" description="Basic residues" evidence="1">
    <location>
        <begin position="376"/>
        <end position="394"/>
    </location>
</feature>
<dbReference type="PANTHER" id="PTHR38478:SF1">
    <property type="entry name" value="ZINC DEPENDENT METALLOPROTEASE DOMAIN LIPOPROTEIN"/>
    <property type="match status" value="1"/>
</dbReference>
<feature type="compositionally biased region" description="Basic residues" evidence="1">
    <location>
        <begin position="341"/>
        <end position="356"/>
    </location>
</feature>
<feature type="compositionally biased region" description="Low complexity" evidence="1">
    <location>
        <begin position="99"/>
        <end position="109"/>
    </location>
</feature>
<feature type="compositionally biased region" description="Low complexity" evidence="1">
    <location>
        <begin position="357"/>
        <end position="375"/>
    </location>
</feature>
<evidence type="ECO:0000259" key="2">
    <source>
        <dbReference type="Pfam" id="PF17148"/>
    </source>
</evidence>
<dbReference type="Proteomes" id="UP000319836">
    <property type="component" value="Unassembled WGS sequence"/>
</dbReference>
<reference evidence="3 4" key="1">
    <citation type="journal article" date="2019" name="Nat. Microbiol.">
        <title>Mediterranean grassland soil C-N compound turnover is dependent on rainfall and depth, and is mediated by genomically divergent microorganisms.</title>
        <authorList>
            <person name="Diamond S."/>
            <person name="Andeer P.F."/>
            <person name="Li Z."/>
            <person name="Crits-Christoph A."/>
            <person name="Burstein D."/>
            <person name="Anantharaman K."/>
            <person name="Lane K.R."/>
            <person name="Thomas B.C."/>
            <person name="Pan C."/>
            <person name="Northen T.R."/>
            <person name="Banfield J.F."/>
        </authorList>
    </citation>
    <scope>NUCLEOTIDE SEQUENCE [LARGE SCALE GENOMIC DNA]</scope>
    <source>
        <strain evidence="3">WS_10</strain>
    </source>
</reference>
<dbReference type="EMBL" id="VBPA01000380">
    <property type="protein sequence ID" value="TMQ68826.1"/>
    <property type="molecule type" value="Genomic_DNA"/>
</dbReference>
<proteinExistence type="predicted"/>
<dbReference type="Pfam" id="PF17148">
    <property type="entry name" value="DUF5117"/>
    <property type="match status" value="1"/>
</dbReference>
<evidence type="ECO:0000313" key="3">
    <source>
        <dbReference type="EMBL" id="TMQ68826.1"/>
    </source>
</evidence>
<evidence type="ECO:0000256" key="1">
    <source>
        <dbReference type="SAM" id="MobiDB-lite"/>
    </source>
</evidence>
<dbReference type="InterPro" id="IPR033413">
    <property type="entry name" value="DUF5117"/>
</dbReference>
<comment type="caution">
    <text evidence="3">The sequence shown here is derived from an EMBL/GenBank/DDBJ whole genome shotgun (WGS) entry which is preliminary data.</text>
</comment>
<dbReference type="PANTHER" id="PTHR38478">
    <property type="entry name" value="PEPTIDASE M1A AND M12B"/>
    <property type="match status" value="1"/>
</dbReference>
<name>A0A538TYU5_UNCEI</name>
<evidence type="ECO:0000313" key="4">
    <source>
        <dbReference type="Proteomes" id="UP000319836"/>
    </source>
</evidence>
<feature type="region of interest" description="Disordered" evidence="1">
    <location>
        <begin position="91"/>
        <end position="115"/>
    </location>
</feature>
<organism evidence="3 4">
    <name type="scientific">Eiseniibacteriota bacterium</name>
    <dbReference type="NCBI Taxonomy" id="2212470"/>
    <lineage>
        <taxon>Bacteria</taxon>
        <taxon>Candidatus Eiseniibacteriota</taxon>
    </lineage>
</organism>
<dbReference type="AlphaFoldDB" id="A0A538TYU5"/>
<gene>
    <name evidence="3" type="ORF">E6K80_13740</name>
</gene>
<feature type="region of interest" description="Disordered" evidence="1">
    <location>
        <begin position="1"/>
        <end position="57"/>
    </location>
</feature>
<sequence length="394" mass="43434">MAAWRHASEAHPSGETPRRSGVARPKPFGSLALRGLRPPRSSRAADPGLHRAASHQGPVARRVNMLRLEWRRAIGMALLVLVAVSTQAVAGKKADPKAPAKGAGAPGADAGDKPYQDWKKVTKDTEVSKGYFTLYKKRENLYLELKPEQLDKPVLGIFSFAKGIGSNFVLGGLPLGDHLLEFQRAGDHVLILEQNTRFVAGGDSAFGRARELSYGNSVEASLKIESIQDSSKAVLVDLAPFLVSDLTDLAEGLHGALGKSMRFDKDRSALGALKNFPENTEIEALLTYSPNDRQGYGLNTVPDDRYVPITVHYSFSKLPDNPMQPRLADDRTGYFLTAVGSRRRTRRPHCRSRSSRSRSISTRPSRCGTGRTSARGSRRGTRHSRRRDSRTRWW</sequence>
<accession>A0A538TYU5</accession>